<sequence length="244" mass="26335">PVLFPSVRAHMADCGGPVAGGYNPEATDVWQEALRIPPIKLFEQGVLRQDVLEWILANSRIPNVLRGDLAAMFGACNLAEQRVHTLFTRYGGEVVNDSIEYTLDYAEKRFRAEVTKWPDGEYHGNATLDHDSLGNYDVEVKTTVTINGSDLSVDLSGSSPETPGFVNSPFGNTASWVYTALCSVLPEDIPINSGVFRAVQITAPEGTVVNPLPPAPCMFSTVVIGGDIGTATMRALEQAIPNKV</sequence>
<proteinExistence type="predicted"/>
<organism evidence="2">
    <name type="scientific">marine metagenome</name>
    <dbReference type="NCBI Taxonomy" id="408172"/>
    <lineage>
        <taxon>unclassified sequences</taxon>
        <taxon>metagenomes</taxon>
        <taxon>ecological metagenomes</taxon>
    </lineage>
</organism>
<dbReference type="GO" id="GO:0005829">
    <property type="term" value="C:cytosol"/>
    <property type="evidence" value="ECO:0007669"/>
    <property type="project" value="TreeGrafter"/>
</dbReference>
<dbReference type="InterPro" id="IPR045079">
    <property type="entry name" value="Oxoprolinase-like"/>
</dbReference>
<dbReference type="PANTHER" id="PTHR11365">
    <property type="entry name" value="5-OXOPROLINASE RELATED"/>
    <property type="match status" value="1"/>
</dbReference>
<accession>A0A383BW30</accession>
<gene>
    <name evidence="2" type="ORF">METZ01_LOCUS476452</name>
</gene>
<evidence type="ECO:0000259" key="1">
    <source>
        <dbReference type="Pfam" id="PF02538"/>
    </source>
</evidence>
<evidence type="ECO:0000313" key="2">
    <source>
        <dbReference type="EMBL" id="SVE23598.1"/>
    </source>
</evidence>
<protein>
    <recommendedName>
        <fullName evidence="1">Hydantoinase B/oxoprolinase domain-containing protein</fullName>
    </recommendedName>
</protein>
<dbReference type="GO" id="GO:0017168">
    <property type="term" value="F:5-oxoprolinase (ATP-hydrolyzing) activity"/>
    <property type="evidence" value="ECO:0007669"/>
    <property type="project" value="TreeGrafter"/>
</dbReference>
<dbReference type="GO" id="GO:0006749">
    <property type="term" value="P:glutathione metabolic process"/>
    <property type="evidence" value="ECO:0007669"/>
    <property type="project" value="TreeGrafter"/>
</dbReference>
<feature type="domain" description="Hydantoinase B/oxoprolinase" evidence="1">
    <location>
        <begin position="2"/>
        <end position="244"/>
    </location>
</feature>
<reference evidence="2" key="1">
    <citation type="submission" date="2018-05" db="EMBL/GenBank/DDBJ databases">
        <authorList>
            <person name="Lanie J.A."/>
            <person name="Ng W.-L."/>
            <person name="Kazmierczak K.M."/>
            <person name="Andrzejewski T.M."/>
            <person name="Davidsen T.M."/>
            <person name="Wayne K.J."/>
            <person name="Tettelin H."/>
            <person name="Glass J.I."/>
            <person name="Rusch D."/>
            <person name="Podicherti R."/>
            <person name="Tsui H.-C.T."/>
            <person name="Winkler M.E."/>
        </authorList>
    </citation>
    <scope>NUCLEOTIDE SEQUENCE</scope>
</reference>
<feature type="non-terminal residue" evidence="2">
    <location>
        <position position="244"/>
    </location>
</feature>
<feature type="non-terminal residue" evidence="2">
    <location>
        <position position="1"/>
    </location>
</feature>
<dbReference type="InterPro" id="IPR003692">
    <property type="entry name" value="Hydantoinase_B"/>
</dbReference>
<dbReference type="AlphaFoldDB" id="A0A383BW30"/>
<dbReference type="Pfam" id="PF02538">
    <property type="entry name" value="Hydantoinase_B"/>
    <property type="match status" value="1"/>
</dbReference>
<dbReference type="EMBL" id="UINC01203376">
    <property type="protein sequence ID" value="SVE23598.1"/>
    <property type="molecule type" value="Genomic_DNA"/>
</dbReference>
<dbReference type="PANTHER" id="PTHR11365:SF23">
    <property type="entry name" value="HYPOTHETICAL 5-OXOPROLINASE (EUROFUNG)-RELATED"/>
    <property type="match status" value="1"/>
</dbReference>
<name>A0A383BW30_9ZZZZ</name>